<gene>
    <name evidence="1" type="ORF">AWR27_06120</name>
</gene>
<organism evidence="1 2">
    <name type="scientific">Spirosoma montaniterrae</name>
    <dbReference type="NCBI Taxonomy" id="1178516"/>
    <lineage>
        <taxon>Bacteria</taxon>
        <taxon>Pseudomonadati</taxon>
        <taxon>Bacteroidota</taxon>
        <taxon>Cytophagia</taxon>
        <taxon>Cytophagales</taxon>
        <taxon>Cytophagaceae</taxon>
        <taxon>Spirosoma</taxon>
    </lineage>
</organism>
<evidence type="ECO:0000313" key="1">
    <source>
        <dbReference type="EMBL" id="AQG78940.1"/>
    </source>
</evidence>
<evidence type="ECO:0000313" key="2">
    <source>
        <dbReference type="Proteomes" id="UP000187941"/>
    </source>
</evidence>
<reference evidence="1 2" key="1">
    <citation type="submission" date="2016-01" db="EMBL/GenBank/DDBJ databases">
        <authorList>
            <person name="Oliw E.H."/>
        </authorList>
    </citation>
    <scope>NUCLEOTIDE SEQUENCE [LARGE SCALE GENOMIC DNA]</scope>
    <source>
        <strain evidence="1 2">DY10</strain>
    </source>
</reference>
<dbReference type="RefSeq" id="WP_077130385.1">
    <property type="nucleotide sequence ID" value="NZ_CP014263.1"/>
</dbReference>
<dbReference type="OrthoDB" id="964786at2"/>
<accession>A0A1P9WUC2</accession>
<dbReference type="EMBL" id="CP014263">
    <property type="protein sequence ID" value="AQG78940.1"/>
    <property type="molecule type" value="Genomic_DNA"/>
</dbReference>
<dbReference type="AlphaFoldDB" id="A0A1P9WUC2"/>
<keyword evidence="2" id="KW-1185">Reference proteome</keyword>
<proteinExistence type="predicted"/>
<evidence type="ECO:0008006" key="3">
    <source>
        <dbReference type="Google" id="ProtNLM"/>
    </source>
</evidence>
<dbReference type="STRING" id="1178516.AWR27_06120"/>
<sequence length="76" mass="8794">MNPYATLVDFMLANISPEKVLSFRVSEEVHDYFYSLLDKEKNGTATPDEVETINNFMNVEHIMRLAKAKAKQYAHQ</sequence>
<dbReference type="Proteomes" id="UP000187941">
    <property type="component" value="Chromosome"/>
</dbReference>
<protein>
    <recommendedName>
        <fullName evidence="3">EF-hand domain-containing protein</fullName>
    </recommendedName>
</protein>
<name>A0A1P9WUC2_9BACT</name>
<dbReference type="KEGG" id="smon:AWR27_06120"/>